<dbReference type="PANTHER" id="PTHR34236:SF1">
    <property type="entry name" value="DIMETHYL SULFOXIDE REDUCTASE TRANSCRIPTIONAL ACTIVATOR"/>
    <property type="match status" value="1"/>
</dbReference>
<comment type="caution">
    <text evidence="5">The sequence shown here is derived from an EMBL/GenBank/DDBJ whole genome shotgun (WGS) entry which is preliminary data.</text>
</comment>
<evidence type="ECO:0000259" key="3">
    <source>
        <dbReference type="Pfam" id="PF04967"/>
    </source>
</evidence>
<evidence type="ECO:0000313" key="5">
    <source>
        <dbReference type="EMBL" id="KPN31051.1"/>
    </source>
</evidence>
<organism evidence="5 6">
    <name type="scientific">Halolamina pelagica</name>
    <dbReference type="NCBI Taxonomy" id="699431"/>
    <lineage>
        <taxon>Archaea</taxon>
        <taxon>Methanobacteriati</taxon>
        <taxon>Methanobacteriota</taxon>
        <taxon>Stenosarchaea group</taxon>
        <taxon>Halobacteria</taxon>
        <taxon>Halobacteriales</taxon>
        <taxon>Haloferacaceae</taxon>
    </lineage>
</organism>
<accession>A0A0N8I016</accession>
<proteinExistence type="predicted"/>
<reference evidence="6" key="1">
    <citation type="submission" date="2013-11" db="EMBL/GenBank/DDBJ databases">
        <authorList>
            <person name="Hoang H.T."/>
            <person name="Killian M.L."/>
            <person name="Madson D.M."/>
            <person name="Arruda P.H.E."/>
            <person name="Sun D."/>
            <person name="Schwartz K.J."/>
            <person name="Yoon K."/>
        </authorList>
    </citation>
    <scope>NUCLEOTIDE SEQUENCE [LARGE SCALE GENOMIC DNA]</scope>
    <source>
        <strain evidence="6">CDK2</strain>
    </source>
</reference>
<gene>
    <name evidence="5" type="ORF">SY89_01793</name>
</gene>
<dbReference type="PATRIC" id="fig|699431.3.peg.1836"/>
<sequence length="216" mass="23379">MIDECLMAEFRIRGEDCPLADASRAAAATIDVAPPLLRDDGNVLLRFSSPANDELTATLDADDRIRYLYRGVADGRYSYRCLSLQRSVVHELVSAGFVVESLRYERGDAILTGAVVGQEILQAVMETAGETVGVELERVYALGPGEDTTVAERWDLTPAQTEALRTAADMGYFTVPREVTATEVADAIGISKSAFLERLRRGQGALFAQLFGVGGN</sequence>
<dbReference type="EMBL" id="LGUC01000001">
    <property type="protein sequence ID" value="KPN31051.1"/>
    <property type="molecule type" value="Genomic_DNA"/>
</dbReference>
<name>A0A0N8I016_9EURY</name>
<feature type="domain" description="HTH bat-type" evidence="3">
    <location>
        <begin position="156"/>
        <end position="207"/>
    </location>
</feature>
<dbReference type="Pfam" id="PF15915">
    <property type="entry name" value="BAT"/>
    <property type="match status" value="1"/>
</dbReference>
<dbReference type="Pfam" id="PF04967">
    <property type="entry name" value="HTH_10"/>
    <property type="match status" value="1"/>
</dbReference>
<dbReference type="InterPro" id="IPR007050">
    <property type="entry name" value="HTH_bacterioopsin"/>
</dbReference>
<evidence type="ECO:0000313" key="6">
    <source>
        <dbReference type="Proteomes" id="UP000050535"/>
    </source>
</evidence>
<evidence type="ECO:0000259" key="4">
    <source>
        <dbReference type="Pfam" id="PF15915"/>
    </source>
</evidence>
<feature type="domain" description="Bacterioopsin transcriptional activator GAF and HTH associated" evidence="4">
    <location>
        <begin position="6"/>
        <end position="136"/>
    </location>
</feature>
<dbReference type="PANTHER" id="PTHR34236">
    <property type="entry name" value="DIMETHYL SULFOXIDE REDUCTASE TRANSCRIPTIONAL ACTIVATOR"/>
    <property type="match status" value="1"/>
</dbReference>
<evidence type="ECO:0000256" key="2">
    <source>
        <dbReference type="ARBA" id="ARBA00023163"/>
    </source>
</evidence>
<dbReference type="AlphaFoldDB" id="A0A0N8I016"/>
<dbReference type="OrthoDB" id="156233at2157"/>
<dbReference type="RefSeq" id="WP_054583804.1">
    <property type="nucleotide sequence ID" value="NZ_LGUC01000001.1"/>
</dbReference>
<dbReference type="STRING" id="699431.SY89_01793"/>
<dbReference type="Proteomes" id="UP000050535">
    <property type="component" value="Unassembled WGS sequence"/>
</dbReference>
<keyword evidence="2" id="KW-0804">Transcription</keyword>
<protein>
    <submittedName>
        <fullName evidence="5">Bacterio-opsin activator</fullName>
    </submittedName>
</protein>
<keyword evidence="6" id="KW-1185">Reference proteome</keyword>
<keyword evidence="1" id="KW-0805">Transcription regulation</keyword>
<evidence type="ECO:0000256" key="1">
    <source>
        <dbReference type="ARBA" id="ARBA00023015"/>
    </source>
</evidence>
<dbReference type="InterPro" id="IPR031803">
    <property type="entry name" value="BAT_GAF/HTH-assoc"/>
</dbReference>